<evidence type="ECO:0000313" key="2">
    <source>
        <dbReference type="Proteomes" id="UP001269400"/>
    </source>
</evidence>
<evidence type="ECO:0008006" key="3">
    <source>
        <dbReference type="Google" id="ProtNLM"/>
    </source>
</evidence>
<accession>A0AAX6NDX6</accession>
<evidence type="ECO:0000313" key="1">
    <source>
        <dbReference type="EMBL" id="MDU9693936.1"/>
    </source>
</evidence>
<gene>
    <name evidence="1" type="ORF">O0Q50_22405</name>
</gene>
<comment type="caution">
    <text evidence="1">The sequence shown here is derived from an EMBL/GenBank/DDBJ whole genome shotgun (WGS) entry which is preliminary data.</text>
</comment>
<dbReference type="Proteomes" id="UP001269400">
    <property type="component" value="Unassembled WGS sequence"/>
</dbReference>
<protein>
    <recommendedName>
        <fullName evidence="3">Lipoprotein</fullName>
    </recommendedName>
</protein>
<dbReference type="EMBL" id="JAPTGD010000002">
    <property type="protein sequence ID" value="MDU9693936.1"/>
    <property type="molecule type" value="Genomic_DNA"/>
</dbReference>
<proteinExistence type="predicted"/>
<dbReference type="RefSeq" id="WP_316911153.1">
    <property type="nucleotide sequence ID" value="NZ_JAPTGD010000002.1"/>
</dbReference>
<dbReference type="AlphaFoldDB" id="A0AAX6NDX6"/>
<reference evidence="1" key="1">
    <citation type="journal article" date="2022" name="J Environ Chem Eng">
        <title>Biodegradation of petroleum oil using a constructed nonpathogenic and heavy metal-tolerant bacterial consortium isolated from marine sponges.</title>
        <authorList>
            <person name="Dechsakulwatana C."/>
            <person name="Rungsihiranrut A."/>
            <person name="Muangchinda C."/>
            <person name="Ningthoujam R."/>
            <person name="Klankeo P."/>
            <person name="Pinyakong O."/>
        </authorList>
    </citation>
    <scope>NUCLEOTIDE SEQUENCE</scope>
    <source>
        <strain evidence="1">TL01-2</strain>
    </source>
</reference>
<name>A0AAX6NDX6_PRIAR</name>
<reference evidence="1" key="2">
    <citation type="submission" date="2022-12" db="EMBL/GenBank/DDBJ databases">
        <authorList>
            <person name="Dechsakulwatana C."/>
            <person name="Rungsihiranrut A."/>
            <person name="Muangchinda C."/>
            <person name="Ningthoujam R."/>
            <person name="Klankeo P."/>
            <person name="Pinyakong O."/>
        </authorList>
    </citation>
    <scope>NUCLEOTIDE SEQUENCE</scope>
    <source>
        <strain evidence="1">TL01-2</strain>
    </source>
</reference>
<organism evidence="1 2">
    <name type="scientific">Priestia aryabhattai</name>
    <name type="common">Bacillus aryabhattai</name>
    <dbReference type="NCBI Taxonomy" id="412384"/>
    <lineage>
        <taxon>Bacteria</taxon>
        <taxon>Bacillati</taxon>
        <taxon>Bacillota</taxon>
        <taxon>Bacilli</taxon>
        <taxon>Bacillales</taxon>
        <taxon>Bacillaceae</taxon>
        <taxon>Priestia</taxon>
    </lineage>
</organism>
<sequence length="196" mass="22343">MVQLRCCTVRKGEVSQVMIFKKMYLFLGLMLLILVFSGCDPSATSKDDYYKSTKSTNLSQEGIERLHIGSNKYDVTKLFGKPTSIELVSEPKSEYFSYGKSKNNYDLDFRIVKNAVTSYTLYTEKYGSSKGIRVGSSKNDVIKAYGNNYYKRNDTGAKVYGYFDKVNKLNLEFSIESNEVIGIQLLAYDYSKNDNH</sequence>